<feature type="region of interest" description="Disordered" evidence="4">
    <location>
        <begin position="1"/>
        <end position="23"/>
    </location>
</feature>
<dbReference type="InterPro" id="IPR045051">
    <property type="entry name" value="SBT"/>
</dbReference>
<evidence type="ECO:0000259" key="6">
    <source>
        <dbReference type="Pfam" id="PF17766"/>
    </source>
</evidence>
<dbReference type="AlphaFoldDB" id="A0A9E7ER63"/>
<evidence type="ECO:0000256" key="1">
    <source>
        <dbReference type="ARBA" id="ARBA00011073"/>
    </source>
</evidence>
<feature type="domain" description="Peptidase S8/S53" evidence="5">
    <location>
        <begin position="10"/>
        <end position="136"/>
    </location>
</feature>
<keyword evidence="2" id="KW-0732">Signal</keyword>
<dbReference type="InterPro" id="IPR036852">
    <property type="entry name" value="Peptidase_S8/S53_dom_sf"/>
</dbReference>
<evidence type="ECO:0000313" key="8">
    <source>
        <dbReference type="Proteomes" id="UP001055439"/>
    </source>
</evidence>
<evidence type="ECO:0000256" key="3">
    <source>
        <dbReference type="PROSITE-ProRule" id="PRU01240"/>
    </source>
</evidence>
<feature type="non-terminal residue" evidence="7">
    <location>
        <position position="1"/>
    </location>
</feature>
<dbReference type="PROSITE" id="PS51892">
    <property type="entry name" value="SUBTILASE"/>
    <property type="match status" value="1"/>
</dbReference>
<feature type="region of interest" description="Disordered" evidence="4">
    <location>
        <begin position="181"/>
        <end position="221"/>
    </location>
</feature>
<gene>
    <name evidence="7" type="ORF">MUK42_02725</name>
</gene>
<dbReference type="InterPro" id="IPR000209">
    <property type="entry name" value="Peptidase_S8/S53_dom"/>
</dbReference>
<reference evidence="7" key="1">
    <citation type="submission" date="2022-05" db="EMBL/GenBank/DDBJ databases">
        <title>The Musa troglodytarum L. genome provides insights into the mechanism of non-climacteric behaviour and enrichment of carotenoids.</title>
        <authorList>
            <person name="Wang J."/>
        </authorList>
    </citation>
    <scope>NUCLEOTIDE SEQUENCE</scope>
    <source>
        <tissue evidence="7">Leaf</tissue>
    </source>
</reference>
<feature type="domain" description="Subtilisin-like protease fibronectin type-III" evidence="6">
    <location>
        <begin position="348"/>
        <end position="445"/>
    </location>
</feature>
<protein>
    <submittedName>
        <fullName evidence="7">Subtilisin-like protease</fullName>
    </submittedName>
</protein>
<comment type="similarity">
    <text evidence="1 3">Belongs to the peptidase S8 family.</text>
</comment>
<sequence>HQLRRQGRPTDTPIDDEGHGTHTASTAAGAFVKHADVNGNARGVAAGVAPRAHIAVYKVCSETGCAGYDILAAMDAAVDDGVDVLSLSLGGDPVALAGFAINRGVFVSCSAGNSGPDPYTVTNTAPWLLTVGASTMDRSFWALSLGDGQEWEARHCTRRVTSTPKCCLSCTPPPPRRRWYSTAPSCTPHSPSMASFSPAAQPNHAGDPEAGHHGAGREHPRRVDHAEVQHDLRHLHVLPSPLRHRGPDQESEPRLVAGRDQIRDHDDGVRDGQQPRADPRRETPPGRLLRDRSGTREPPKAIDPGLVYDLTPQDYIPYLCGLYESYLVEVIVGRPVDCSSPKSIREGELNYPSISLTLPANNLKSVRYRRTVTNVGEPTSTYRVKLDVPQEVSATVTPTRLSFDELNQKQSFSISFRRNGGGSGAVQGQLLWVSTKHVVRSPISIRLE</sequence>
<dbReference type="PANTHER" id="PTHR10795">
    <property type="entry name" value="PROPROTEIN CONVERTASE SUBTILISIN/KEXIN"/>
    <property type="match status" value="1"/>
</dbReference>
<dbReference type="Gene3D" id="2.60.40.2310">
    <property type="match status" value="1"/>
</dbReference>
<evidence type="ECO:0000259" key="5">
    <source>
        <dbReference type="Pfam" id="PF00082"/>
    </source>
</evidence>
<keyword evidence="7" id="KW-0645">Protease</keyword>
<dbReference type="OrthoDB" id="4803627at2759"/>
<dbReference type="Pfam" id="PF17766">
    <property type="entry name" value="fn3_6"/>
    <property type="match status" value="1"/>
</dbReference>
<dbReference type="GO" id="GO:0006508">
    <property type="term" value="P:proteolysis"/>
    <property type="evidence" value="ECO:0007669"/>
    <property type="project" value="UniProtKB-KW"/>
</dbReference>
<evidence type="ECO:0000313" key="7">
    <source>
        <dbReference type="EMBL" id="URD81216.1"/>
    </source>
</evidence>
<feature type="compositionally biased region" description="Polar residues" evidence="4">
    <location>
        <begin position="182"/>
        <end position="200"/>
    </location>
</feature>
<evidence type="ECO:0000256" key="4">
    <source>
        <dbReference type="SAM" id="MobiDB-lite"/>
    </source>
</evidence>
<dbReference type="GO" id="GO:0004252">
    <property type="term" value="F:serine-type endopeptidase activity"/>
    <property type="evidence" value="ECO:0007669"/>
    <property type="project" value="InterPro"/>
</dbReference>
<evidence type="ECO:0000256" key="2">
    <source>
        <dbReference type="ARBA" id="ARBA00022729"/>
    </source>
</evidence>
<feature type="compositionally biased region" description="Basic and acidic residues" evidence="4">
    <location>
        <begin position="277"/>
        <end position="300"/>
    </location>
</feature>
<keyword evidence="8" id="KW-1185">Reference proteome</keyword>
<dbReference type="InterPro" id="IPR041469">
    <property type="entry name" value="Subtilisin-like_FN3"/>
</dbReference>
<name>A0A9E7ER63_9LILI</name>
<proteinExistence type="inferred from homology"/>
<dbReference type="Gene3D" id="3.40.50.200">
    <property type="entry name" value="Peptidase S8/S53 domain"/>
    <property type="match status" value="1"/>
</dbReference>
<dbReference type="Pfam" id="PF00082">
    <property type="entry name" value="Peptidase_S8"/>
    <property type="match status" value="1"/>
</dbReference>
<comment type="caution">
    <text evidence="3">Lacks conserved residue(s) required for the propagation of feature annotation.</text>
</comment>
<feature type="compositionally biased region" description="Basic and acidic residues" evidence="4">
    <location>
        <begin position="206"/>
        <end position="221"/>
    </location>
</feature>
<dbReference type="SUPFAM" id="SSF52743">
    <property type="entry name" value="Subtilisin-like"/>
    <property type="match status" value="1"/>
</dbReference>
<keyword evidence="7" id="KW-0378">Hydrolase</keyword>
<feature type="region of interest" description="Disordered" evidence="4">
    <location>
        <begin position="237"/>
        <end position="305"/>
    </location>
</feature>
<dbReference type="Proteomes" id="UP001055439">
    <property type="component" value="Chromosome 10"/>
</dbReference>
<feature type="compositionally biased region" description="Basic and acidic residues" evidence="4">
    <location>
        <begin position="260"/>
        <end position="270"/>
    </location>
</feature>
<organism evidence="7 8">
    <name type="scientific">Musa troglodytarum</name>
    <name type="common">fe'i banana</name>
    <dbReference type="NCBI Taxonomy" id="320322"/>
    <lineage>
        <taxon>Eukaryota</taxon>
        <taxon>Viridiplantae</taxon>
        <taxon>Streptophyta</taxon>
        <taxon>Embryophyta</taxon>
        <taxon>Tracheophyta</taxon>
        <taxon>Spermatophyta</taxon>
        <taxon>Magnoliopsida</taxon>
        <taxon>Liliopsida</taxon>
        <taxon>Zingiberales</taxon>
        <taxon>Musaceae</taxon>
        <taxon>Musa</taxon>
    </lineage>
</organism>
<accession>A0A9E7ER63</accession>
<dbReference type="EMBL" id="CP097503">
    <property type="protein sequence ID" value="URD81216.1"/>
    <property type="molecule type" value="Genomic_DNA"/>
</dbReference>